<evidence type="ECO:0000313" key="1">
    <source>
        <dbReference type="EMBL" id="TWI58449.1"/>
    </source>
</evidence>
<accession>A0A562QNX1</accession>
<dbReference type="GO" id="GO:0006260">
    <property type="term" value="P:DNA replication"/>
    <property type="evidence" value="ECO:0007669"/>
    <property type="project" value="InterPro"/>
</dbReference>
<comment type="caution">
    <text evidence="1">The sequence shown here is derived from an EMBL/GenBank/DDBJ whole genome shotgun (WGS) entry which is preliminary data.</text>
</comment>
<dbReference type="AlphaFoldDB" id="A0A562QNX1"/>
<dbReference type="EMBL" id="VLKY01000001">
    <property type="protein sequence ID" value="TWI58449.1"/>
    <property type="molecule type" value="Genomic_DNA"/>
</dbReference>
<keyword evidence="2" id="KW-1185">Reference proteome</keyword>
<dbReference type="FunFam" id="3.40.50.10110:FF:000002">
    <property type="entry name" value="DNA polymerase III, chi subunit"/>
    <property type="match status" value="1"/>
</dbReference>
<name>A0A562QNX1_9PSED</name>
<dbReference type="Pfam" id="PF04364">
    <property type="entry name" value="DNA_pol3_chi"/>
    <property type="match status" value="1"/>
</dbReference>
<dbReference type="InterPro" id="IPR007459">
    <property type="entry name" value="DNA_pol3_chi"/>
</dbReference>
<reference evidence="1 2" key="1">
    <citation type="journal article" date="2015" name="Stand. Genomic Sci.">
        <title>Genomic Encyclopedia of Bacterial and Archaeal Type Strains, Phase III: the genomes of soil and plant-associated and newly described type strains.</title>
        <authorList>
            <person name="Whitman W.B."/>
            <person name="Woyke T."/>
            <person name="Klenk H.P."/>
            <person name="Zhou Y."/>
            <person name="Lilburn T.G."/>
            <person name="Beck B.J."/>
            <person name="De Vos P."/>
            <person name="Vandamme P."/>
            <person name="Eisen J.A."/>
            <person name="Garrity G."/>
            <person name="Hugenholtz P."/>
            <person name="Kyrpides N.C."/>
        </authorList>
    </citation>
    <scope>NUCLEOTIDE SEQUENCE [LARGE SCALE GENOMIC DNA]</scope>
    <source>
        <strain evidence="1 2">CGMCC 1.6858</strain>
    </source>
</reference>
<dbReference type="Proteomes" id="UP000316905">
    <property type="component" value="Unassembled WGS sequence"/>
</dbReference>
<organism evidence="1 2">
    <name type="scientific">Pseudomonas duriflava</name>
    <dbReference type="NCBI Taxonomy" id="459528"/>
    <lineage>
        <taxon>Bacteria</taxon>
        <taxon>Pseudomonadati</taxon>
        <taxon>Pseudomonadota</taxon>
        <taxon>Gammaproteobacteria</taxon>
        <taxon>Pseudomonadales</taxon>
        <taxon>Pseudomonadaceae</taxon>
        <taxon>Pseudomonas</taxon>
    </lineage>
</organism>
<protein>
    <submittedName>
        <fullName evidence="1">DNA polymerase III chi subunit</fullName>
    </submittedName>
</protein>
<dbReference type="GO" id="GO:0032298">
    <property type="term" value="P:positive regulation of DNA-templated DNA replication initiation"/>
    <property type="evidence" value="ECO:0007669"/>
    <property type="project" value="TreeGrafter"/>
</dbReference>
<dbReference type="GO" id="GO:0003887">
    <property type="term" value="F:DNA-directed DNA polymerase activity"/>
    <property type="evidence" value="ECO:0007669"/>
    <property type="project" value="InterPro"/>
</dbReference>
<evidence type="ECO:0000313" key="2">
    <source>
        <dbReference type="Proteomes" id="UP000316905"/>
    </source>
</evidence>
<dbReference type="GO" id="GO:0003677">
    <property type="term" value="F:DNA binding"/>
    <property type="evidence" value="ECO:0007669"/>
    <property type="project" value="InterPro"/>
</dbReference>
<dbReference type="PANTHER" id="PTHR38767">
    <property type="entry name" value="DNA POLYMERASE III SUBUNIT CHI"/>
    <property type="match status" value="1"/>
</dbReference>
<proteinExistence type="predicted"/>
<dbReference type="PANTHER" id="PTHR38767:SF1">
    <property type="entry name" value="DNA POLYMERASE III SUBUNIT CHI"/>
    <property type="match status" value="1"/>
</dbReference>
<gene>
    <name evidence="1" type="ORF">IQ22_00153</name>
</gene>
<dbReference type="SUPFAM" id="SSF102400">
    <property type="entry name" value="DNA polymerase III chi subunit"/>
    <property type="match status" value="1"/>
</dbReference>
<dbReference type="InterPro" id="IPR036768">
    <property type="entry name" value="PolIII_chi_sf"/>
</dbReference>
<sequence length="156" mass="18223">MSRQGSLTCDERPDMTRVDFYVLPSADPDARLIFACRLAEKAWKQDMQTYIHCADEAQRVRLDERLWSFRHDSFLPHDLVEDKPDSPVVLGIEAPDAVRGELLINLDTRIPSFFTQFARIAELVIDEPSIRQAARESFRFYRERGYALQDHRLPRV</sequence>
<dbReference type="Gene3D" id="3.40.50.10110">
    <property type="entry name" value="DNA polymerase III subunit chi"/>
    <property type="match status" value="1"/>
</dbReference>